<dbReference type="OrthoDB" id="9815360at2"/>
<dbReference type="InterPro" id="IPR050072">
    <property type="entry name" value="Peptidase_M20A"/>
</dbReference>
<reference evidence="1 2" key="1">
    <citation type="journal article" date="2005" name="Int. J. Syst. Evol. Microbiol.">
        <title>Bacillus litoralis sp. nov., isolated from a tidal flat of the Yellow Sea in Korea.</title>
        <authorList>
            <person name="Yoon J.H."/>
            <person name="Oh T.K."/>
        </authorList>
    </citation>
    <scope>NUCLEOTIDE SEQUENCE [LARGE SCALE GENOMIC DNA]</scope>
    <source>
        <strain evidence="1 2">SW-211</strain>
    </source>
</reference>
<evidence type="ECO:0000313" key="1">
    <source>
        <dbReference type="EMBL" id="TXC93383.1"/>
    </source>
</evidence>
<dbReference type="RefSeq" id="WP_146946242.1">
    <property type="nucleotide sequence ID" value="NZ_VOQF01000001.1"/>
</dbReference>
<dbReference type="GO" id="GO:0016787">
    <property type="term" value="F:hydrolase activity"/>
    <property type="evidence" value="ECO:0007669"/>
    <property type="project" value="UniProtKB-KW"/>
</dbReference>
<keyword evidence="1" id="KW-0378">Hydrolase</keyword>
<evidence type="ECO:0000313" key="2">
    <source>
        <dbReference type="Proteomes" id="UP000321363"/>
    </source>
</evidence>
<name>A0A5C6W7K6_9BACI</name>
<organism evidence="1 2">
    <name type="scientific">Metabacillus litoralis</name>
    <dbReference type="NCBI Taxonomy" id="152268"/>
    <lineage>
        <taxon>Bacteria</taxon>
        <taxon>Bacillati</taxon>
        <taxon>Bacillota</taxon>
        <taxon>Bacilli</taxon>
        <taxon>Bacillales</taxon>
        <taxon>Bacillaceae</taxon>
        <taxon>Metabacillus</taxon>
    </lineage>
</organism>
<dbReference type="Proteomes" id="UP000321363">
    <property type="component" value="Unassembled WGS sequence"/>
</dbReference>
<dbReference type="PANTHER" id="PTHR43808:SF27">
    <property type="entry name" value="PROTEIN ROCB"/>
    <property type="match status" value="1"/>
</dbReference>
<gene>
    <name evidence="1" type="ORF">FS935_04120</name>
</gene>
<dbReference type="Gene3D" id="3.40.630.10">
    <property type="entry name" value="Zn peptidases"/>
    <property type="match status" value="1"/>
</dbReference>
<dbReference type="EMBL" id="VOQF01000001">
    <property type="protein sequence ID" value="TXC93383.1"/>
    <property type="molecule type" value="Genomic_DNA"/>
</dbReference>
<dbReference type="InterPro" id="IPR012166">
    <property type="entry name" value="Uncharacterised_RocB"/>
</dbReference>
<dbReference type="AlphaFoldDB" id="A0A5C6W7K6"/>
<proteinExistence type="predicted"/>
<dbReference type="InterPro" id="IPR002933">
    <property type="entry name" value="Peptidase_M20"/>
</dbReference>
<keyword evidence="2" id="KW-1185">Reference proteome</keyword>
<dbReference type="PANTHER" id="PTHR43808">
    <property type="entry name" value="ACETYLORNITHINE DEACETYLASE"/>
    <property type="match status" value="1"/>
</dbReference>
<sequence>MEHQWNSKEQLLELLISLVERASITGSQEEVALSEYIYYLLKGKKYFQQNREYLGLHPVHDGRSFVTALVKQGDYKETIVLLSHFDVVDVNDYGDLKKLAFQPIQLTNELKNRKSQLSKEVLKDLESDEWLFGRGTMDMKAGLSVQLSMLEKAISGEFQGNILLVTVPDEEVNSAGMLSAVAILEDIRKKYDLTYKACINSEPMFAKYPNDENQYIYSGSIGKMLASFYCSGIETHVGEPFSGLNATILISEINRIMELNDSFCEQIGNEVTPPPTGLMMRDLKQEYSVQIPHTSVSMYNILMFNQSINDIHEKLLSVAKIAAIKVEEFYKERATNYQQFVAFTPLDLKVNVFTYEELLEKAVAKSGESEVHRRLNYLAANRGAQGDRDFSTRMVSELAGLCKEYSPMIVLFYSPPFYPAVSSSNDRLIQKTIQKVISYTQDQFGITLNHQHYFPGLSDLSFVQLNESKESIAQLTTSMPLYGNHFHLPFQEMKSLNIPVLNIGPVGRDPHKWTERLHIPYAFDTLPSILEYAIKSLLR</sequence>
<dbReference type="SUPFAM" id="SSF53187">
    <property type="entry name" value="Zn-dependent exopeptidases"/>
    <property type="match status" value="1"/>
</dbReference>
<dbReference type="PIRSF" id="PIRSF010386">
    <property type="entry name" value="RocB"/>
    <property type="match status" value="1"/>
</dbReference>
<comment type="caution">
    <text evidence="1">The sequence shown here is derived from an EMBL/GenBank/DDBJ whole genome shotgun (WGS) entry which is preliminary data.</text>
</comment>
<protein>
    <submittedName>
        <fullName evidence="1">M20/M25/M40 family metallo-hydrolase</fullName>
    </submittedName>
</protein>
<dbReference type="Pfam" id="PF01546">
    <property type="entry name" value="Peptidase_M20"/>
    <property type="match status" value="1"/>
</dbReference>
<accession>A0A5C6W7K6</accession>